<organism evidence="1 2">
    <name type="scientific">Hirschia litorea</name>
    <dbReference type="NCBI Taxonomy" id="1199156"/>
    <lineage>
        <taxon>Bacteria</taxon>
        <taxon>Pseudomonadati</taxon>
        <taxon>Pseudomonadota</taxon>
        <taxon>Alphaproteobacteria</taxon>
        <taxon>Hyphomonadales</taxon>
        <taxon>Hyphomonadaceae</taxon>
        <taxon>Hirschia</taxon>
    </lineage>
</organism>
<evidence type="ECO:0000313" key="2">
    <source>
        <dbReference type="Proteomes" id="UP001596492"/>
    </source>
</evidence>
<protein>
    <submittedName>
        <fullName evidence="1">Holdfast anchoring protein HfaA</fullName>
    </submittedName>
</protein>
<proteinExistence type="predicted"/>
<dbReference type="Proteomes" id="UP001596492">
    <property type="component" value="Unassembled WGS sequence"/>
</dbReference>
<dbReference type="InterPro" id="IPR049851">
    <property type="entry name" value="Holdfast_HfaA"/>
</dbReference>
<name>A0ABW2ILJ0_9PROT</name>
<dbReference type="EMBL" id="JBHTBR010000005">
    <property type="protein sequence ID" value="MFC7291690.1"/>
    <property type="molecule type" value="Genomic_DNA"/>
</dbReference>
<dbReference type="RefSeq" id="WP_382166934.1">
    <property type="nucleotide sequence ID" value="NZ_JBHTBR010000005.1"/>
</dbReference>
<sequence>MAQSLLDVPHKIVIGNLKMTLCRTKLGILGLAGTLLISGNAFAQRNPAGQYTGEFERPYGFAYGEENRAYDANTRDAYNNRVIIDGRMIVGDDLTSLSYGGVYGYNFRGAGSGMGNYSGPGNSTAIGNQLNVITNGSNNVVVIDSIQNNSGDQTVILNGELDLND</sequence>
<accession>A0ABW2ILJ0</accession>
<reference evidence="2" key="1">
    <citation type="journal article" date="2019" name="Int. J. Syst. Evol. Microbiol.">
        <title>The Global Catalogue of Microorganisms (GCM) 10K type strain sequencing project: providing services to taxonomists for standard genome sequencing and annotation.</title>
        <authorList>
            <consortium name="The Broad Institute Genomics Platform"/>
            <consortium name="The Broad Institute Genome Sequencing Center for Infectious Disease"/>
            <person name="Wu L."/>
            <person name="Ma J."/>
        </authorList>
    </citation>
    <scope>NUCLEOTIDE SEQUENCE [LARGE SCALE GENOMIC DNA]</scope>
    <source>
        <strain evidence="2">CCUG 51308</strain>
    </source>
</reference>
<evidence type="ECO:0000313" key="1">
    <source>
        <dbReference type="EMBL" id="MFC7291690.1"/>
    </source>
</evidence>
<gene>
    <name evidence="1" type="primary">hfaA</name>
    <name evidence="1" type="ORF">ACFQS8_08700</name>
</gene>
<comment type="caution">
    <text evidence="1">The sequence shown here is derived from an EMBL/GenBank/DDBJ whole genome shotgun (WGS) entry which is preliminary data.</text>
</comment>
<keyword evidence="2" id="KW-1185">Reference proteome</keyword>
<dbReference type="NCBIfam" id="NF037934">
    <property type="entry name" value="holdfast_HfaA"/>
    <property type="match status" value="1"/>
</dbReference>